<evidence type="ECO:0000256" key="4">
    <source>
        <dbReference type="ARBA" id="ARBA00023150"/>
    </source>
</evidence>
<evidence type="ECO:0000313" key="8">
    <source>
        <dbReference type="EMBL" id="AOS44761.1"/>
    </source>
</evidence>
<comment type="function">
    <text evidence="6">Catalyzes the adenylation of molybdopterin as part of the biosynthesis of the molybdenum-cofactor.</text>
</comment>
<dbReference type="SMART" id="SM00852">
    <property type="entry name" value="MoCF_biosynth"/>
    <property type="match status" value="1"/>
</dbReference>
<dbReference type="Pfam" id="PF00994">
    <property type="entry name" value="MoCF_biosynth"/>
    <property type="match status" value="1"/>
</dbReference>
<protein>
    <recommendedName>
        <fullName evidence="3">Molybdopterin adenylyltransferase</fullName>
        <ecNumber evidence="2">2.7.7.75</ecNumber>
    </recommendedName>
</protein>
<evidence type="ECO:0000313" key="9">
    <source>
        <dbReference type="Proteomes" id="UP000095228"/>
    </source>
</evidence>
<dbReference type="AlphaFoldDB" id="A0A1D8AV56"/>
<reference evidence="8 9" key="1">
    <citation type="submission" date="2016-06" db="EMBL/GenBank/DDBJ databases">
        <title>Three novel species with peptidoglycan cell walls form the new genus Lacunisphaera gen. nov. in the family Opitutaceae of the verrucomicrobial subdivision 4.</title>
        <authorList>
            <person name="Rast P."/>
            <person name="Gloeckner I."/>
            <person name="Jogler M."/>
            <person name="Boedeker C."/>
            <person name="Jeske O."/>
            <person name="Wiegand S."/>
            <person name="Reinhardt R."/>
            <person name="Schumann P."/>
            <person name="Rohde M."/>
            <person name="Spring S."/>
            <person name="Gloeckner F.O."/>
            <person name="Jogler C."/>
        </authorList>
    </citation>
    <scope>NUCLEOTIDE SEQUENCE [LARGE SCALE GENOMIC DNA]</scope>
    <source>
        <strain evidence="8 9">IG16b</strain>
    </source>
</reference>
<dbReference type="KEGG" id="obg:Verru16b_01829"/>
<evidence type="ECO:0000256" key="2">
    <source>
        <dbReference type="ARBA" id="ARBA00012509"/>
    </source>
</evidence>
<dbReference type="PANTHER" id="PTHR43764:SF1">
    <property type="entry name" value="MOLYBDOPTERIN MOLYBDOTRANSFERASE"/>
    <property type="match status" value="1"/>
</dbReference>
<evidence type="ECO:0000256" key="5">
    <source>
        <dbReference type="ARBA" id="ARBA00051131"/>
    </source>
</evidence>
<dbReference type="Gene3D" id="3.40.980.10">
    <property type="entry name" value="MoaB/Mog-like domain"/>
    <property type="match status" value="1"/>
</dbReference>
<name>A0A1D8AV56_9BACT</name>
<dbReference type="PANTHER" id="PTHR43764">
    <property type="entry name" value="MOLYBDENUM COFACTOR BIOSYNTHESIS"/>
    <property type="match status" value="1"/>
</dbReference>
<dbReference type="GO" id="GO:0006777">
    <property type="term" value="P:Mo-molybdopterin cofactor biosynthetic process"/>
    <property type="evidence" value="ECO:0007669"/>
    <property type="project" value="UniProtKB-KW"/>
</dbReference>
<dbReference type="InterPro" id="IPR008284">
    <property type="entry name" value="MoCF_biosynth_CS"/>
</dbReference>
<accession>A0A1D8AV56</accession>
<evidence type="ECO:0000256" key="6">
    <source>
        <dbReference type="ARBA" id="ARBA00058212"/>
    </source>
</evidence>
<dbReference type="UniPathway" id="UPA00344"/>
<dbReference type="EC" id="2.7.7.75" evidence="2"/>
<comment type="catalytic activity">
    <reaction evidence="5">
        <text>molybdopterin + ATP + H(+) = adenylyl-molybdopterin + diphosphate</text>
        <dbReference type="Rhea" id="RHEA:31331"/>
        <dbReference type="ChEBI" id="CHEBI:15378"/>
        <dbReference type="ChEBI" id="CHEBI:30616"/>
        <dbReference type="ChEBI" id="CHEBI:33019"/>
        <dbReference type="ChEBI" id="CHEBI:58698"/>
        <dbReference type="ChEBI" id="CHEBI:62727"/>
        <dbReference type="EC" id="2.7.7.75"/>
    </reaction>
</comment>
<evidence type="ECO:0000259" key="7">
    <source>
        <dbReference type="SMART" id="SM00852"/>
    </source>
</evidence>
<dbReference type="InterPro" id="IPR001453">
    <property type="entry name" value="MoaB/Mog_dom"/>
</dbReference>
<dbReference type="InterPro" id="IPR051920">
    <property type="entry name" value="MPT_Adenylyltrnsfr/MoaC-Rel"/>
</dbReference>
<dbReference type="Proteomes" id="UP000095228">
    <property type="component" value="Chromosome"/>
</dbReference>
<comment type="pathway">
    <text evidence="1">Cofactor biosynthesis; molybdopterin biosynthesis.</text>
</comment>
<organism evidence="8 9">
    <name type="scientific">Lacunisphaera limnophila</name>
    <dbReference type="NCBI Taxonomy" id="1838286"/>
    <lineage>
        <taxon>Bacteria</taxon>
        <taxon>Pseudomonadati</taxon>
        <taxon>Verrucomicrobiota</taxon>
        <taxon>Opitutia</taxon>
        <taxon>Opitutales</taxon>
        <taxon>Opitutaceae</taxon>
        <taxon>Lacunisphaera</taxon>
    </lineage>
</organism>
<evidence type="ECO:0000256" key="1">
    <source>
        <dbReference type="ARBA" id="ARBA00005046"/>
    </source>
</evidence>
<dbReference type="PROSITE" id="PS01078">
    <property type="entry name" value="MOCF_BIOSYNTHESIS_1"/>
    <property type="match status" value="1"/>
</dbReference>
<sequence length="172" mass="18677">MKVARITLSDRAANGTYADESGPEIERVTASHFTEPLEWIRVLLPDDRAQLEAAFIRLADVEHCPLIITTGGTGPSARDITPEATRAVLEKELPGFGEVMRLHSYEKVKTAILSRATAGVRGRSLIINLPGRPRAIGECLPLIVPAIAEALDHIAGFRPGLVHEVFKAPCRP</sequence>
<keyword evidence="9" id="KW-1185">Reference proteome</keyword>
<dbReference type="OrthoDB" id="9784492at2"/>
<keyword evidence="8" id="KW-0548">Nucleotidyltransferase</keyword>
<dbReference type="STRING" id="1838286.Verru16b_01829"/>
<evidence type="ECO:0000256" key="3">
    <source>
        <dbReference type="ARBA" id="ARBA00013491"/>
    </source>
</evidence>
<gene>
    <name evidence="8" type="primary">mog</name>
    <name evidence="8" type="ORF">Verru16b_01829</name>
</gene>
<dbReference type="EMBL" id="CP016094">
    <property type="protein sequence ID" value="AOS44761.1"/>
    <property type="molecule type" value="Genomic_DNA"/>
</dbReference>
<keyword evidence="4" id="KW-0501">Molybdenum cofactor biosynthesis</keyword>
<dbReference type="RefSeq" id="WP_069961982.1">
    <property type="nucleotide sequence ID" value="NZ_CP016094.1"/>
</dbReference>
<proteinExistence type="predicted"/>
<dbReference type="CDD" id="cd00886">
    <property type="entry name" value="MogA_MoaB"/>
    <property type="match status" value="1"/>
</dbReference>
<dbReference type="GO" id="GO:0061598">
    <property type="term" value="F:molybdopterin adenylyltransferase activity"/>
    <property type="evidence" value="ECO:0007669"/>
    <property type="project" value="UniProtKB-EC"/>
</dbReference>
<dbReference type="NCBIfam" id="TIGR00177">
    <property type="entry name" value="molyb_syn"/>
    <property type="match status" value="1"/>
</dbReference>
<dbReference type="InterPro" id="IPR036425">
    <property type="entry name" value="MoaB/Mog-like_dom_sf"/>
</dbReference>
<feature type="domain" description="MoaB/Mog" evidence="7">
    <location>
        <begin position="4"/>
        <end position="150"/>
    </location>
</feature>
<keyword evidence="8" id="KW-0808">Transferase</keyword>
<dbReference type="NCBIfam" id="NF006932">
    <property type="entry name" value="PRK09417.1"/>
    <property type="match status" value="1"/>
</dbReference>
<dbReference type="PATRIC" id="fig|1838286.3.peg.1841"/>
<dbReference type="SUPFAM" id="SSF53218">
    <property type="entry name" value="Molybdenum cofactor biosynthesis proteins"/>
    <property type="match status" value="1"/>
</dbReference>